<sequence>MNAVAIGPLAFDAERLAAIAGLVAFLALTSFLAWRVDDRLARWSTWTAFSGVAGARAVHVLQHLDGFLSEPWRIFALWQGGFSWAGGAAAVLTMMVILFVRDRRLFAWGAASVVAGVTITGLTAFLTLSRTHAPPPDVTLPSLTGNQVAVGGGGRPIVLNLWATWCPPCRRELPMMAEIADGATGVDFLFANQGEQSAQVDRYLRGQRLTLREVVLDPQMTLSRHYSAVGLPATLFLAEDGTVMASHLGEISREVLIQQIERLTDREGNLQ</sequence>
<dbReference type="GO" id="GO:0005886">
    <property type="term" value="C:plasma membrane"/>
    <property type="evidence" value="ECO:0007669"/>
    <property type="project" value="InterPro"/>
</dbReference>
<feature type="transmembrane region" description="Helical" evidence="5">
    <location>
        <begin position="43"/>
        <end position="61"/>
    </location>
</feature>
<evidence type="ECO:0000256" key="5">
    <source>
        <dbReference type="SAM" id="Phobius"/>
    </source>
</evidence>
<evidence type="ECO:0000313" key="8">
    <source>
        <dbReference type="Proteomes" id="UP000291088"/>
    </source>
</evidence>
<dbReference type="GO" id="GO:0008961">
    <property type="term" value="F:phosphatidylglycerol-prolipoprotein diacylglyceryl transferase activity"/>
    <property type="evidence" value="ECO:0007669"/>
    <property type="project" value="InterPro"/>
</dbReference>
<keyword evidence="2" id="KW-0201">Cytochrome c-type biogenesis</keyword>
<dbReference type="OrthoDB" id="9799347at2"/>
<name>A0A4Q2TT74_9HYPH</name>
<dbReference type="Gene3D" id="3.40.30.10">
    <property type="entry name" value="Glutaredoxin"/>
    <property type="match status" value="1"/>
</dbReference>
<dbReference type="CDD" id="cd02966">
    <property type="entry name" value="TlpA_like_family"/>
    <property type="match status" value="1"/>
</dbReference>
<dbReference type="GO" id="GO:0042158">
    <property type="term" value="P:lipoprotein biosynthetic process"/>
    <property type="evidence" value="ECO:0007669"/>
    <property type="project" value="InterPro"/>
</dbReference>
<dbReference type="Proteomes" id="UP000291088">
    <property type="component" value="Unassembled WGS sequence"/>
</dbReference>
<dbReference type="InterPro" id="IPR036249">
    <property type="entry name" value="Thioredoxin-like_sf"/>
</dbReference>
<evidence type="ECO:0000256" key="1">
    <source>
        <dbReference type="ARBA" id="ARBA00004196"/>
    </source>
</evidence>
<dbReference type="AlphaFoldDB" id="A0A4Q2TT74"/>
<dbReference type="GO" id="GO:0030313">
    <property type="term" value="C:cell envelope"/>
    <property type="evidence" value="ECO:0007669"/>
    <property type="project" value="UniProtKB-SubCell"/>
</dbReference>
<dbReference type="PANTHER" id="PTHR42852">
    <property type="entry name" value="THIOL:DISULFIDE INTERCHANGE PROTEIN DSBE"/>
    <property type="match status" value="1"/>
</dbReference>
<dbReference type="InterPro" id="IPR017937">
    <property type="entry name" value="Thioredoxin_CS"/>
</dbReference>
<evidence type="ECO:0000259" key="6">
    <source>
        <dbReference type="PROSITE" id="PS51352"/>
    </source>
</evidence>
<feature type="transmembrane region" description="Helical" evidence="5">
    <location>
        <begin position="105"/>
        <end position="128"/>
    </location>
</feature>
<keyword evidence="4" id="KW-0676">Redox-active center</keyword>
<dbReference type="PANTHER" id="PTHR42852:SF6">
    <property type="entry name" value="THIOL:DISULFIDE INTERCHANGE PROTEIN DSBE"/>
    <property type="match status" value="1"/>
</dbReference>
<feature type="domain" description="Thioredoxin" evidence="6">
    <location>
        <begin position="129"/>
        <end position="265"/>
    </location>
</feature>
<dbReference type="InterPro" id="IPR001640">
    <property type="entry name" value="Lgt"/>
</dbReference>
<comment type="subcellular location">
    <subcellularLocation>
        <location evidence="1">Cell envelope</location>
    </subcellularLocation>
</comment>
<dbReference type="Pfam" id="PF08534">
    <property type="entry name" value="Redoxin"/>
    <property type="match status" value="1"/>
</dbReference>
<feature type="transmembrane region" description="Helical" evidence="5">
    <location>
        <begin position="81"/>
        <end position="100"/>
    </location>
</feature>
<evidence type="ECO:0000313" key="7">
    <source>
        <dbReference type="EMBL" id="RYC24018.1"/>
    </source>
</evidence>
<feature type="transmembrane region" description="Helical" evidence="5">
    <location>
        <begin position="16"/>
        <end position="36"/>
    </location>
</feature>
<organism evidence="7 8">
    <name type="scientific">Ciceribacter ferrooxidans</name>
    <dbReference type="NCBI Taxonomy" id="2509717"/>
    <lineage>
        <taxon>Bacteria</taxon>
        <taxon>Pseudomonadati</taxon>
        <taxon>Pseudomonadota</taxon>
        <taxon>Alphaproteobacteria</taxon>
        <taxon>Hyphomicrobiales</taxon>
        <taxon>Rhizobiaceae</taxon>
        <taxon>Ciceribacter</taxon>
    </lineage>
</organism>
<evidence type="ECO:0000256" key="3">
    <source>
        <dbReference type="ARBA" id="ARBA00023157"/>
    </source>
</evidence>
<dbReference type="InterPro" id="IPR050553">
    <property type="entry name" value="Thioredoxin_ResA/DsbE_sf"/>
</dbReference>
<dbReference type="PROSITE" id="PS00194">
    <property type="entry name" value="THIOREDOXIN_1"/>
    <property type="match status" value="1"/>
</dbReference>
<keyword evidence="5" id="KW-0472">Membrane</keyword>
<dbReference type="GO" id="GO:0017004">
    <property type="term" value="P:cytochrome complex assembly"/>
    <property type="evidence" value="ECO:0007669"/>
    <property type="project" value="UniProtKB-KW"/>
</dbReference>
<keyword evidence="5" id="KW-1133">Transmembrane helix</keyword>
<evidence type="ECO:0000256" key="2">
    <source>
        <dbReference type="ARBA" id="ARBA00022748"/>
    </source>
</evidence>
<evidence type="ECO:0000256" key="4">
    <source>
        <dbReference type="ARBA" id="ARBA00023284"/>
    </source>
</evidence>
<dbReference type="GO" id="GO:0015036">
    <property type="term" value="F:disulfide oxidoreductase activity"/>
    <property type="evidence" value="ECO:0007669"/>
    <property type="project" value="UniProtKB-ARBA"/>
</dbReference>
<dbReference type="InterPro" id="IPR013740">
    <property type="entry name" value="Redoxin"/>
</dbReference>
<reference evidence="7 8" key="1">
    <citation type="submission" date="2019-01" db="EMBL/GenBank/DDBJ databases">
        <authorList>
            <person name="Deng T."/>
        </authorList>
    </citation>
    <scope>NUCLEOTIDE SEQUENCE [LARGE SCALE GENOMIC DNA]</scope>
    <source>
        <strain evidence="7 8">F8825</strain>
    </source>
</reference>
<gene>
    <name evidence="7" type="ORF">EUU22_02820</name>
</gene>
<dbReference type="EMBL" id="SDVB01000101">
    <property type="protein sequence ID" value="RYC24018.1"/>
    <property type="molecule type" value="Genomic_DNA"/>
</dbReference>
<proteinExistence type="predicted"/>
<dbReference type="PROSITE" id="PS51352">
    <property type="entry name" value="THIOREDOXIN_2"/>
    <property type="match status" value="1"/>
</dbReference>
<dbReference type="Pfam" id="PF01790">
    <property type="entry name" value="LGT"/>
    <property type="match status" value="1"/>
</dbReference>
<dbReference type="InterPro" id="IPR013766">
    <property type="entry name" value="Thioredoxin_domain"/>
</dbReference>
<comment type="caution">
    <text evidence="7">The sequence shown here is derived from an EMBL/GenBank/DDBJ whole genome shotgun (WGS) entry which is preliminary data.</text>
</comment>
<keyword evidence="3" id="KW-1015">Disulfide bond</keyword>
<keyword evidence="5" id="KW-0812">Transmembrane</keyword>
<protein>
    <submittedName>
        <fullName evidence="7">TlpA family protein disulfide reductase</fullName>
    </submittedName>
</protein>
<dbReference type="RefSeq" id="WP_129330586.1">
    <property type="nucleotide sequence ID" value="NZ_SDVB01000101.1"/>
</dbReference>
<accession>A0A4Q2TT74</accession>
<keyword evidence="8" id="KW-1185">Reference proteome</keyword>
<dbReference type="SUPFAM" id="SSF52833">
    <property type="entry name" value="Thioredoxin-like"/>
    <property type="match status" value="1"/>
</dbReference>